<evidence type="ECO:0000256" key="1">
    <source>
        <dbReference type="ARBA" id="ARBA00004651"/>
    </source>
</evidence>
<dbReference type="PANTHER" id="PTHR30472:SF25">
    <property type="entry name" value="ABC TRANSPORTER PERMEASE PROTEIN MJ0876-RELATED"/>
    <property type="match status" value="1"/>
</dbReference>
<feature type="transmembrane region" description="Helical" evidence="8">
    <location>
        <begin position="254"/>
        <end position="278"/>
    </location>
</feature>
<dbReference type="Proteomes" id="UP001596220">
    <property type="component" value="Unassembled WGS sequence"/>
</dbReference>
<evidence type="ECO:0000256" key="5">
    <source>
        <dbReference type="ARBA" id="ARBA00022692"/>
    </source>
</evidence>
<gene>
    <name evidence="9" type="ORF">ACFP3R_17015</name>
</gene>
<dbReference type="Pfam" id="PF01032">
    <property type="entry name" value="FecCD"/>
    <property type="match status" value="1"/>
</dbReference>
<dbReference type="InterPro" id="IPR000522">
    <property type="entry name" value="ABC_transptr_permease_BtuC"/>
</dbReference>
<feature type="transmembrane region" description="Helical" evidence="8">
    <location>
        <begin position="73"/>
        <end position="93"/>
    </location>
</feature>
<dbReference type="SUPFAM" id="SSF81345">
    <property type="entry name" value="ABC transporter involved in vitamin B12 uptake, BtuC"/>
    <property type="match status" value="1"/>
</dbReference>
<dbReference type="EMBL" id="JBHSQO010000015">
    <property type="protein sequence ID" value="MFC6090982.1"/>
    <property type="molecule type" value="Genomic_DNA"/>
</dbReference>
<evidence type="ECO:0000313" key="10">
    <source>
        <dbReference type="Proteomes" id="UP001596220"/>
    </source>
</evidence>
<feature type="transmembrane region" description="Helical" evidence="8">
    <location>
        <begin position="285"/>
        <end position="304"/>
    </location>
</feature>
<comment type="similarity">
    <text evidence="2">Belongs to the binding-protein-dependent transport system permease family. FecCD subfamily.</text>
</comment>
<dbReference type="Gene3D" id="1.10.3470.10">
    <property type="entry name" value="ABC transporter involved in vitamin B12 uptake, BtuC"/>
    <property type="match status" value="1"/>
</dbReference>
<keyword evidence="5 8" id="KW-0812">Transmembrane</keyword>
<evidence type="ECO:0000313" key="9">
    <source>
        <dbReference type="EMBL" id="MFC6090982.1"/>
    </source>
</evidence>
<keyword evidence="10" id="KW-1185">Reference proteome</keyword>
<feature type="transmembrane region" description="Helical" evidence="8">
    <location>
        <begin position="43"/>
        <end position="61"/>
    </location>
</feature>
<sequence length="316" mass="31263">MRSLTAVAVVVVLLSLALGQPVVWFPATELEHVLVWQLRAPRLLLGAVAGACLGVAGLLLQTSLRNPLAVPELLGVAGGAAAAVGTCVAFGVTVVGAPLTPALVGALVGGGVTLLAVRGATSPAAVLLIGAAVSSACQAVMLAATAATDSREQGVLVRYLLGSLTGTTWPTLGPVAVGLALAVPAVVLVLPRVRLLRLGDEEAWSAGLRPGRARVAVLAVASLLVAVVVGPAGPVAWVGFFAPRLAERLTAGSATAATGVAATAFLGALLVVAADLVARTALYPVELPVGGLTAFAAVAVGLLVRGRTRSGRVGAR</sequence>
<dbReference type="InterPro" id="IPR037294">
    <property type="entry name" value="ABC_BtuC-like"/>
</dbReference>
<name>A0ABW1P8K7_9PSEU</name>
<organism evidence="9 10">
    <name type="scientific">Saccharothrix lopnurensis</name>
    <dbReference type="NCBI Taxonomy" id="1670621"/>
    <lineage>
        <taxon>Bacteria</taxon>
        <taxon>Bacillati</taxon>
        <taxon>Actinomycetota</taxon>
        <taxon>Actinomycetes</taxon>
        <taxon>Pseudonocardiales</taxon>
        <taxon>Pseudonocardiaceae</taxon>
        <taxon>Saccharothrix</taxon>
    </lineage>
</organism>
<feature type="transmembrane region" description="Helical" evidence="8">
    <location>
        <begin position="99"/>
        <end position="117"/>
    </location>
</feature>
<protein>
    <submittedName>
        <fullName evidence="9">FecCD family ABC transporter permease</fullName>
    </submittedName>
</protein>
<dbReference type="PANTHER" id="PTHR30472">
    <property type="entry name" value="FERRIC ENTEROBACTIN TRANSPORT SYSTEM PERMEASE PROTEIN"/>
    <property type="match status" value="1"/>
</dbReference>
<feature type="transmembrane region" description="Helical" evidence="8">
    <location>
        <begin position="167"/>
        <end position="190"/>
    </location>
</feature>
<reference evidence="10" key="1">
    <citation type="journal article" date="2019" name="Int. J. Syst. Evol. Microbiol.">
        <title>The Global Catalogue of Microorganisms (GCM) 10K type strain sequencing project: providing services to taxonomists for standard genome sequencing and annotation.</title>
        <authorList>
            <consortium name="The Broad Institute Genomics Platform"/>
            <consortium name="The Broad Institute Genome Sequencing Center for Infectious Disease"/>
            <person name="Wu L."/>
            <person name="Ma J."/>
        </authorList>
    </citation>
    <scope>NUCLEOTIDE SEQUENCE [LARGE SCALE GENOMIC DNA]</scope>
    <source>
        <strain evidence="10">CGMCC 4.7246</strain>
    </source>
</reference>
<dbReference type="RefSeq" id="WP_380637185.1">
    <property type="nucleotide sequence ID" value="NZ_JBHSQO010000015.1"/>
</dbReference>
<comment type="subcellular location">
    <subcellularLocation>
        <location evidence="1">Cell membrane</location>
        <topology evidence="1">Multi-pass membrane protein</topology>
    </subcellularLocation>
</comment>
<feature type="transmembrane region" description="Helical" evidence="8">
    <location>
        <begin position="215"/>
        <end position="242"/>
    </location>
</feature>
<evidence type="ECO:0000256" key="7">
    <source>
        <dbReference type="ARBA" id="ARBA00023136"/>
    </source>
</evidence>
<keyword evidence="7 8" id="KW-0472">Membrane</keyword>
<keyword evidence="4" id="KW-1003">Cell membrane</keyword>
<keyword evidence="6 8" id="KW-1133">Transmembrane helix</keyword>
<evidence type="ECO:0000256" key="4">
    <source>
        <dbReference type="ARBA" id="ARBA00022475"/>
    </source>
</evidence>
<feature type="transmembrane region" description="Helical" evidence="8">
    <location>
        <begin position="124"/>
        <end position="147"/>
    </location>
</feature>
<evidence type="ECO:0000256" key="2">
    <source>
        <dbReference type="ARBA" id="ARBA00007935"/>
    </source>
</evidence>
<comment type="caution">
    <text evidence="9">The sequence shown here is derived from an EMBL/GenBank/DDBJ whole genome shotgun (WGS) entry which is preliminary data.</text>
</comment>
<evidence type="ECO:0000256" key="6">
    <source>
        <dbReference type="ARBA" id="ARBA00022989"/>
    </source>
</evidence>
<keyword evidence="3" id="KW-0813">Transport</keyword>
<evidence type="ECO:0000256" key="8">
    <source>
        <dbReference type="SAM" id="Phobius"/>
    </source>
</evidence>
<proteinExistence type="inferred from homology"/>
<accession>A0ABW1P8K7</accession>
<evidence type="ECO:0000256" key="3">
    <source>
        <dbReference type="ARBA" id="ARBA00022448"/>
    </source>
</evidence>